<dbReference type="AlphaFoldDB" id="A0A1F5PYA6"/>
<gene>
    <name evidence="2" type="ORF">A3B10_03925</name>
</gene>
<feature type="chain" id="PRO_5009520451" evidence="1">
    <location>
        <begin position="35"/>
        <end position="543"/>
    </location>
</feature>
<feature type="signal peptide" evidence="1">
    <location>
        <begin position="1"/>
        <end position="34"/>
    </location>
</feature>
<dbReference type="EMBL" id="MFFB01000007">
    <property type="protein sequence ID" value="OGE94905.1"/>
    <property type="molecule type" value="Genomic_DNA"/>
</dbReference>
<evidence type="ECO:0000256" key="1">
    <source>
        <dbReference type="SAM" id="SignalP"/>
    </source>
</evidence>
<accession>A0A1F5PYA6</accession>
<dbReference type="InterPro" id="IPR010916">
    <property type="entry name" value="TonB_box_CS"/>
</dbReference>
<organism evidence="2 3">
    <name type="scientific">Candidatus Doudnabacteria bacterium RIFCSPLOWO2_01_FULL_44_21</name>
    <dbReference type="NCBI Taxonomy" id="1817841"/>
    <lineage>
        <taxon>Bacteria</taxon>
        <taxon>Candidatus Doudnaibacteriota</taxon>
    </lineage>
</organism>
<dbReference type="PROSITE" id="PS00430">
    <property type="entry name" value="TONB_DEPENDENT_REC_1"/>
    <property type="match status" value="1"/>
</dbReference>
<name>A0A1F5PYA6_9BACT</name>
<protein>
    <submittedName>
        <fullName evidence="2">Uncharacterized protein</fullName>
    </submittedName>
</protein>
<proteinExistence type="predicted"/>
<evidence type="ECO:0000313" key="2">
    <source>
        <dbReference type="EMBL" id="OGE94905.1"/>
    </source>
</evidence>
<dbReference type="STRING" id="1817841.A3B10_03925"/>
<dbReference type="Proteomes" id="UP000177281">
    <property type="component" value="Unassembled WGS sequence"/>
</dbReference>
<reference evidence="2 3" key="1">
    <citation type="journal article" date="2016" name="Nat. Commun.">
        <title>Thousands of microbial genomes shed light on interconnected biogeochemical processes in an aquifer system.</title>
        <authorList>
            <person name="Anantharaman K."/>
            <person name="Brown C.T."/>
            <person name="Hug L.A."/>
            <person name="Sharon I."/>
            <person name="Castelle C.J."/>
            <person name="Probst A.J."/>
            <person name="Thomas B.C."/>
            <person name="Singh A."/>
            <person name="Wilkins M.J."/>
            <person name="Karaoz U."/>
            <person name="Brodie E.L."/>
            <person name="Williams K.H."/>
            <person name="Hubbard S.S."/>
            <person name="Banfield J.F."/>
        </authorList>
    </citation>
    <scope>NUCLEOTIDE SEQUENCE [LARGE SCALE GENOMIC DNA]</scope>
</reference>
<sequence length="543" mass="53291">MTKLVSFLRTQQQKILMVSVLVFAFALVATSALAALTFGALTQTSDGAFTLTAVDDTLLTLTSGSDAEDFTVSVTGATDSSLILASSGTEADALQITASAGGIDIAATGAAAQDIDVTNTGGSVNITATEAAADAIVLSASTAAGGIDITSNADVDITTTGAAGEDISLTNTGGSIILNATESAVDSIVIESTLGGIDILASGATAEDIDVINTGGSVNITATEAAANAIVLSASTAAGGIDITSNADIDISTTGEAGEDISITNTGGSVNIDATEDAALAITLTSNGGTSETIVVTNTLGTAVGAIALTSSAGGITLTSNLATADGINLVATGGGLDLDATLGATLDAVTFLSVDVTGATAASNISVAANADAEDLTIAVTGTDGDLILTTGDDFTLTGAAGSILLLGNATAGIRLFEETETITGVQALGINESGKTFYISTTGAAYTLPDVTTANGVNYRFVVSVAFGTDAVITAAEEGAIEGSLIVEGAVVDCDDEDNITFEDGVEDLGDFVEIRSDGVQWYIGSSNGAAAVSLTCNDPA</sequence>
<keyword evidence="1" id="KW-0732">Signal</keyword>
<evidence type="ECO:0000313" key="3">
    <source>
        <dbReference type="Proteomes" id="UP000177281"/>
    </source>
</evidence>
<comment type="caution">
    <text evidence="2">The sequence shown here is derived from an EMBL/GenBank/DDBJ whole genome shotgun (WGS) entry which is preliminary data.</text>
</comment>